<evidence type="ECO:0000256" key="3">
    <source>
        <dbReference type="ARBA" id="ARBA00022723"/>
    </source>
</evidence>
<reference evidence="9" key="1">
    <citation type="submission" date="2016-10" db="EMBL/GenBank/DDBJ databases">
        <authorList>
            <person name="Varghese N."/>
            <person name="Submissions S."/>
        </authorList>
    </citation>
    <scope>NUCLEOTIDE SEQUENCE [LARGE SCALE GENOMIC DNA]</scope>
    <source>
        <strain evidence="9">DSM 19315</strain>
    </source>
</reference>
<evidence type="ECO:0000313" key="8">
    <source>
        <dbReference type="EMBL" id="SFG66486.1"/>
    </source>
</evidence>
<dbReference type="PROSITE" id="PS51462">
    <property type="entry name" value="NUDIX"/>
    <property type="match status" value="1"/>
</dbReference>
<proteinExistence type="predicted"/>
<dbReference type="Pfam" id="PF00293">
    <property type="entry name" value="NUDIX"/>
    <property type="match status" value="1"/>
</dbReference>
<keyword evidence="3" id="KW-0479">Metal-binding</keyword>
<evidence type="ECO:0000259" key="7">
    <source>
        <dbReference type="PROSITE" id="PS51462"/>
    </source>
</evidence>
<dbReference type="PANTHER" id="PTHR12992:SF11">
    <property type="entry name" value="MITOCHONDRIAL COENZYME A DIPHOSPHATASE NUDT8"/>
    <property type="match status" value="1"/>
</dbReference>
<keyword evidence="4" id="KW-0378">Hydrolase</keyword>
<evidence type="ECO:0000256" key="6">
    <source>
        <dbReference type="ARBA" id="ARBA00023211"/>
    </source>
</evidence>
<dbReference type="Gene3D" id="3.90.79.10">
    <property type="entry name" value="Nucleoside Triphosphate Pyrophosphohydrolase"/>
    <property type="match status" value="1"/>
</dbReference>
<dbReference type="Proteomes" id="UP000199642">
    <property type="component" value="Unassembled WGS sequence"/>
</dbReference>
<feature type="domain" description="Nudix hydrolase" evidence="7">
    <location>
        <begin position="45"/>
        <end position="175"/>
    </location>
</feature>
<keyword evidence="9" id="KW-1185">Reference proteome</keyword>
<dbReference type="RefSeq" id="WP_092791210.1">
    <property type="nucleotide sequence ID" value="NZ_FOPC01000006.1"/>
</dbReference>
<keyword evidence="6" id="KW-0464">Manganese</keyword>
<protein>
    <submittedName>
        <fullName evidence="8">NUDIX domain-containing protein</fullName>
    </submittedName>
</protein>
<accession>A0A1I2TVB8</accession>
<gene>
    <name evidence="8" type="ORF">SAMN04487988_106126</name>
</gene>
<evidence type="ECO:0000256" key="2">
    <source>
        <dbReference type="ARBA" id="ARBA00001946"/>
    </source>
</evidence>
<dbReference type="CDD" id="cd03426">
    <property type="entry name" value="NUDIX_CoAse_Nudt7"/>
    <property type="match status" value="1"/>
</dbReference>
<dbReference type="SUPFAM" id="SSF55811">
    <property type="entry name" value="Nudix"/>
    <property type="match status" value="1"/>
</dbReference>
<sequence>MRFEEALQRIKDGIEKPLPGKEAHLKMSPLPVDAKRFDPKIPLSHRRSAVLIMLYPQGKDAFFPLIKRPVYRGAHSGQIALPGGKMEATDSDIVFTALREAEEEVAINPNKVTVLGKLSNLYIPTSNFLVTPILGFSEEIPDFIPEVREVQRILPTALKSLFEEPVRQRTQLRISPSLELDTPFFEIDQEMVWGATAMILSEFLELLQGKEE</sequence>
<dbReference type="OrthoDB" id="9802805at2"/>
<dbReference type="EMBL" id="FOPC01000006">
    <property type="protein sequence ID" value="SFG66486.1"/>
    <property type="molecule type" value="Genomic_DNA"/>
</dbReference>
<dbReference type="InterPro" id="IPR045121">
    <property type="entry name" value="CoAse"/>
</dbReference>
<evidence type="ECO:0000256" key="5">
    <source>
        <dbReference type="ARBA" id="ARBA00022842"/>
    </source>
</evidence>
<dbReference type="InterPro" id="IPR000086">
    <property type="entry name" value="NUDIX_hydrolase_dom"/>
</dbReference>
<evidence type="ECO:0000313" key="9">
    <source>
        <dbReference type="Proteomes" id="UP000199642"/>
    </source>
</evidence>
<dbReference type="AlphaFoldDB" id="A0A1I2TVB8"/>
<dbReference type="GO" id="GO:0010945">
    <property type="term" value="F:coenzyme A diphosphatase activity"/>
    <property type="evidence" value="ECO:0007669"/>
    <property type="project" value="InterPro"/>
</dbReference>
<name>A0A1I2TVB8_9BACT</name>
<dbReference type="InterPro" id="IPR015797">
    <property type="entry name" value="NUDIX_hydrolase-like_dom_sf"/>
</dbReference>
<comment type="cofactor">
    <cofactor evidence="2">
        <name>Mg(2+)</name>
        <dbReference type="ChEBI" id="CHEBI:18420"/>
    </cofactor>
</comment>
<dbReference type="PANTHER" id="PTHR12992">
    <property type="entry name" value="NUDIX HYDROLASE"/>
    <property type="match status" value="1"/>
</dbReference>
<dbReference type="STRING" id="435880.SAMN04487988_106126"/>
<evidence type="ECO:0000256" key="4">
    <source>
        <dbReference type="ARBA" id="ARBA00022801"/>
    </source>
</evidence>
<keyword evidence="5" id="KW-0460">Magnesium</keyword>
<dbReference type="GO" id="GO:0046872">
    <property type="term" value="F:metal ion binding"/>
    <property type="evidence" value="ECO:0007669"/>
    <property type="project" value="UniProtKB-KW"/>
</dbReference>
<comment type="cofactor">
    <cofactor evidence="1">
        <name>Mn(2+)</name>
        <dbReference type="ChEBI" id="CHEBI:29035"/>
    </cofactor>
</comment>
<organism evidence="8 9">
    <name type="scientific">Algoriphagus hitonicola</name>
    <dbReference type="NCBI Taxonomy" id="435880"/>
    <lineage>
        <taxon>Bacteria</taxon>
        <taxon>Pseudomonadati</taxon>
        <taxon>Bacteroidota</taxon>
        <taxon>Cytophagia</taxon>
        <taxon>Cytophagales</taxon>
        <taxon>Cyclobacteriaceae</taxon>
        <taxon>Algoriphagus</taxon>
    </lineage>
</organism>
<evidence type="ECO:0000256" key="1">
    <source>
        <dbReference type="ARBA" id="ARBA00001936"/>
    </source>
</evidence>